<dbReference type="InterPro" id="IPR013783">
    <property type="entry name" value="Ig-like_fold"/>
</dbReference>
<name>A0A412WW36_9BACT</name>
<dbReference type="Gene3D" id="2.60.40.10">
    <property type="entry name" value="Immunoglobulins"/>
    <property type="match status" value="1"/>
</dbReference>
<evidence type="ECO:0000313" key="1">
    <source>
        <dbReference type="EMBL" id="RGV31585.1"/>
    </source>
</evidence>
<organism evidence="1 3">
    <name type="scientific">Butyricimonas virosa</name>
    <dbReference type="NCBI Taxonomy" id="544645"/>
    <lineage>
        <taxon>Bacteria</taxon>
        <taxon>Pseudomonadati</taxon>
        <taxon>Bacteroidota</taxon>
        <taxon>Bacteroidia</taxon>
        <taxon>Bacteroidales</taxon>
        <taxon>Odoribacteraceae</taxon>
        <taxon>Butyricimonas</taxon>
    </lineage>
</organism>
<protein>
    <submittedName>
        <fullName evidence="1">Uncharacterized protein</fullName>
    </submittedName>
</protein>
<dbReference type="EMBL" id="QRZA01000030">
    <property type="protein sequence ID" value="RGV31585.1"/>
    <property type="molecule type" value="Genomic_DNA"/>
</dbReference>
<dbReference type="PROSITE" id="PS51257">
    <property type="entry name" value="PROKAR_LIPOPROTEIN"/>
    <property type="match status" value="1"/>
</dbReference>
<comment type="caution">
    <text evidence="1">The sequence shown here is derived from an EMBL/GenBank/DDBJ whole genome shotgun (WGS) entry which is preliminary data.</text>
</comment>
<evidence type="ECO:0000313" key="3">
    <source>
        <dbReference type="Proteomes" id="UP000283589"/>
    </source>
</evidence>
<proteinExistence type="predicted"/>
<dbReference type="EMBL" id="QSCR01000010">
    <property type="protein sequence ID" value="RGY18799.1"/>
    <property type="molecule type" value="Genomic_DNA"/>
</dbReference>
<evidence type="ECO:0000313" key="2">
    <source>
        <dbReference type="EMBL" id="RGY18799.1"/>
    </source>
</evidence>
<dbReference type="Proteomes" id="UP000283589">
    <property type="component" value="Unassembled WGS sequence"/>
</dbReference>
<gene>
    <name evidence="1" type="ORF">DWW18_16825</name>
    <name evidence="2" type="ORF">DXA50_08030</name>
</gene>
<reference evidence="3 4" key="1">
    <citation type="submission" date="2018-08" db="EMBL/GenBank/DDBJ databases">
        <title>A genome reference for cultivated species of the human gut microbiota.</title>
        <authorList>
            <person name="Zou Y."/>
            <person name="Xue W."/>
            <person name="Luo G."/>
        </authorList>
    </citation>
    <scope>NUCLEOTIDE SEQUENCE [LARGE SCALE GENOMIC DNA]</scope>
    <source>
        <strain evidence="1 3">AF14-49</strain>
        <strain evidence="2 4">OF02-7</strain>
    </source>
</reference>
<evidence type="ECO:0000313" key="4">
    <source>
        <dbReference type="Proteomes" id="UP000286063"/>
    </source>
</evidence>
<sequence length="135" mass="15608">MNMRVVRIITGMSLLTLFFVMGCRDVFEKDISEKEVVLVAPADSVETTRATLTFAWEERDGATGYRLVVVSPSFDRIELYVLDTLVEGNQYAYTLEPGRYEWGVRPENSAYEGIYRWRVLTVLENMEEQQPEELP</sequence>
<accession>A0A412WW36</accession>
<dbReference type="Proteomes" id="UP000286063">
    <property type="component" value="Unassembled WGS sequence"/>
</dbReference>
<dbReference type="STRING" id="1121130.GCA_000519105_03550"/>
<dbReference type="AlphaFoldDB" id="A0A412WW36"/>